<keyword evidence="4" id="KW-0949">S-adenosyl-L-methionine</keyword>
<dbReference type="InterPro" id="IPR017985">
    <property type="entry name" value="MeTrfase_CN4_CS"/>
</dbReference>
<keyword evidence="5" id="KW-0680">Restriction system</keyword>
<dbReference type="InterPro" id="IPR029063">
    <property type="entry name" value="SAM-dependent_MTases_sf"/>
</dbReference>
<evidence type="ECO:0000256" key="2">
    <source>
        <dbReference type="ARBA" id="ARBA00022603"/>
    </source>
</evidence>
<dbReference type="KEGG" id="mei:Msip34_2869"/>
<proteinExistence type="inferred from homology"/>
<dbReference type="SUPFAM" id="SSF53335">
    <property type="entry name" value="S-adenosyl-L-methionine-dependent methyltransferases"/>
    <property type="match status" value="1"/>
</dbReference>
<evidence type="ECO:0000259" key="10">
    <source>
        <dbReference type="Pfam" id="PF14338"/>
    </source>
</evidence>
<keyword evidence="3" id="KW-0808">Transferase</keyword>
<dbReference type="GO" id="GO:0003677">
    <property type="term" value="F:DNA binding"/>
    <property type="evidence" value="ECO:0007669"/>
    <property type="project" value="UniProtKB-KW"/>
</dbReference>
<dbReference type="OrthoDB" id="9816288at2"/>
<dbReference type="Pfam" id="PF01555">
    <property type="entry name" value="N6_N4_Mtase"/>
    <property type="match status" value="1"/>
</dbReference>
<evidence type="ECO:0000259" key="9">
    <source>
        <dbReference type="Pfam" id="PF01555"/>
    </source>
</evidence>
<dbReference type="Pfam" id="PF14338">
    <property type="entry name" value="Mrr_N"/>
    <property type="match status" value="1"/>
</dbReference>
<dbReference type="Gene3D" id="3.40.50.150">
    <property type="entry name" value="Vaccinia Virus protein VP39"/>
    <property type="match status" value="1"/>
</dbReference>
<dbReference type="RefSeq" id="WP_012777691.1">
    <property type="nucleotide sequence ID" value="NC_012970.1"/>
</dbReference>
<keyword evidence="6" id="KW-0238">DNA-binding</keyword>
<name>C6XEN6_METGS</name>
<dbReference type="InterPro" id="IPR002941">
    <property type="entry name" value="DNA_methylase_N4/N6"/>
</dbReference>
<dbReference type="EMBL" id="CP001675">
    <property type="protein sequence ID" value="ACT52093.1"/>
    <property type="molecule type" value="Genomic_DNA"/>
</dbReference>
<keyword evidence="12" id="KW-1185">Reference proteome</keyword>
<dbReference type="PROSITE" id="PS00093">
    <property type="entry name" value="N4_MTASE"/>
    <property type="match status" value="1"/>
</dbReference>
<keyword evidence="11" id="KW-0614">Plasmid</keyword>
<dbReference type="GO" id="GO:0015667">
    <property type="term" value="F:site-specific DNA-methyltransferase (cytosine-N4-specific) activity"/>
    <property type="evidence" value="ECO:0007669"/>
    <property type="project" value="UniProtKB-EC"/>
</dbReference>
<evidence type="ECO:0000313" key="12">
    <source>
        <dbReference type="Proteomes" id="UP000002743"/>
    </source>
</evidence>
<reference evidence="12" key="1">
    <citation type="submission" date="2009-07" db="EMBL/GenBank/DDBJ databases">
        <title>Complete sequence of plasmid 1 of Methylovorus sp. SIP3-4.</title>
        <authorList>
            <consortium name="US DOE Joint Genome Institute"/>
            <person name="Lucas S."/>
            <person name="Copeland A."/>
            <person name="Lapidus A."/>
            <person name="Glavina del Rio T."/>
            <person name="Tice H."/>
            <person name="Bruce D."/>
            <person name="Goodwin L."/>
            <person name="Pitluck S."/>
            <person name="Clum A."/>
            <person name="Larimer F."/>
            <person name="Land M."/>
            <person name="Hauser L."/>
            <person name="Kyrpides N."/>
            <person name="Mikhailova N."/>
            <person name="Kayluzhnaya M."/>
            <person name="Chistoserdova L."/>
        </authorList>
    </citation>
    <scope>NUCLEOTIDE SEQUENCE [LARGE SCALE GENOMIC DNA]</scope>
    <source>
        <strain evidence="12">SIP3-4</strain>
        <plasmid evidence="12">pMsip01</plasmid>
    </source>
</reference>
<feature type="domain" description="Restriction system protein Mrr-like N-terminal" evidence="10">
    <location>
        <begin position="13"/>
        <end position="102"/>
    </location>
</feature>
<evidence type="ECO:0000256" key="7">
    <source>
        <dbReference type="ARBA" id="ARBA00049120"/>
    </source>
</evidence>
<dbReference type="GO" id="GO:0009307">
    <property type="term" value="P:DNA restriction-modification system"/>
    <property type="evidence" value="ECO:0007669"/>
    <property type="project" value="UniProtKB-KW"/>
</dbReference>
<evidence type="ECO:0000256" key="4">
    <source>
        <dbReference type="ARBA" id="ARBA00022691"/>
    </source>
</evidence>
<dbReference type="GO" id="GO:0032259">
    <property type="term" value="P:methylation"/>
    <property type="evidence" value="ECO:0007669"/>
    <property type="project" value="UniProtKB-KW"/>
</dbReference>
<dbReference type="GO" id="GO:0008170">
    <property type="term" value="F:N-methyltransferase activity"/>
    <property type="evidence" value="ECO:0007669"/>
    <property type="project" value="InterPro"/>
</dbReference>
<dbReference type="HOGENOM" id="CLU_024927_1_1_4"/>
<dbReference type="PRINTS" id="PR00508">
    <property type="entry name" value="S21N4MTFRASE"/>
</dbReference>
<evidence type="ECO:0000256" key="3">
    <source>
        <dbReference type="ARBA" id="ARBA00022679"/>
    </source>
</evidence>
<evidence type="ECO:0000256" key="1">
    <source>
        <dbReference type="ARBA" id="ARBA00010203"/>
    </source>
</evidence>
<evidence type="ECO:0000313" key="11">
    <source>
        <dbReference type="EMBL" id="ACT52093.1"/>
    </source>
</evidence>
<dbReference type="REBASE" id="21438">
    <property type="entry name" value="M.Mgl34ORF2869P"/>
</dbReference>
<organism evidence="11 12">
    <name type="scientific">Methylovorus glucosotrophus (strain SIP3-4)</name>
    <dbReference type="NCBI Taxonomy" id="582744"/>
    <lineage>
        <taxon>Bacteria</taxon>
        <taxon>Pseudomonadati</taxon>
        <taxon>Pseudomonadota</taxon>
        <taxon>Betaproteobacteria</taxon>
        <taxon>Nitrosomonadales</taxon>
        <taxon>Methylophilaceae</taxon>
        <taxon>Methylovorus</taxon>
    </lineage>
</organism>
<reference evidence="11 12" key="2">
    <citation type="journal article" date="2011" name="J. Bacteriol.">
        <title>Genomes of three methylotrophs from a single niche uncover genetic and metabolic divergence of Methylophilaceae.</title>
        <authorList>
            <person name="Lapidus A."/>
            <person name="Clum A."/>
            <person name="Labutti K."/>
            <person name="Kaluzhnaya M.G."/>
            <person name="Lim S."/>
            <person name="Beck D.A."/>
            <person name="Glavina Del Rio T."/>
            <person name="Nolan M."/>
            <person name="Mavromatis K."/>
            <person name="Huntemann M."/>
            <person name="Lucas S."/>
            <person name="Lidstrom M.E."/>
            <person name="Ivanova N."/>
            <person name="Chistoserdova L."/>
        </authorList>
    </citation>
    <scope>NUCLEOTIDE SEQUENCE [LARGE SCALE GENOMIC DNA]</scope>
    <source>
        <strain evidence="11 12">SIP3-4</strain>
        <plasmid evidence="11 12">pMsip01</plasmid>
    </source>
</reference>
<accession>C6XEN6</accession>
<dbReference type="Proteomes" id="UP000002743">
    <property type="component" value="Plasmid pMsip01"/>
</dbReference>
<comment type="similarity">
    <text evidence="1">Belongs to the N(4)/N(6)-methyltransferase family. N(4) subfamily.</text>
</comment>
<geneLocation type="plasmid" evidence="11 12">
    <name>pMsip01</name>
</geneLocation>
<sequence>MSKKKTMKCELDLFSEILHAYPSEGDRGLSNASLYERIADRAQLSPEDLNARAPVGESKQPVNLLKRRIRWFQQTLKHAGILERVDGERGVWKLTNPAGDGLRKINPGVSVLGFSTKLGLAILGSCDTVFSRLDTPIHLCVTSPPYPLASQRAYGNPNEGDFVDWLCRSIEPVVKNLVNGGSICLNIGNDIFISGSPARSLYQERLLLALHDRLGLSLMDRLVWHNPSKPPGPVQWASLNRVQLNVAWEPVYWLTNNPNAVRSDNRRVLQEHTERHLNFIRNGGIKARSSASDGAYIKRIGAYSTETLGRIPRNVLTFGHACQDQRNYKQFAKNVGLPAHGAAMPLSLASFLIEFLSRPDDLVVDPFGGSFSTAKAAEQLGRRWLSTECMIEYVLGASVRFKEFDGFGLSLNG</sequence>
<dbReference type="EC" id="2.1.1.-" evidence="8"/>
<comment type="catalytic activity">
    <reaction evidence="7">
        <text>a 2'-deoxycytidine in DNA + S-adenosyl-L-methionine = an N(4)-methyl-2'-deoxycytidine in DNA + S-adenosyl-L-homocysteine + H(+)</text>
        <dbReference type="Rhea" id="RHEA:16857"/>
        <dbReference type="Rhea" id="RHEA-COMP:11369"/>
        <dbReference type="Rhea" id="RHEA-COMP:13674"/>
        <dbReference type="ChEBI" id="CHEBI:15378"/>
        <dbReference type="ChEBI" id="CHEBI:57856"/>
        <dbReference type="ChEBI" id="CHEBI:59789"/>
        <dbReference type="ChEBI" id="CHEBI:85452"/>
        <dbReference type="ChEBI" id="CHEBI:137933"/>
        <dbReference type="EC" id="2.1.1.113"/>
    </reaction>
</comment>
<dbReference type="AlphaFoldDB" id="C6XEN6"/>
<dbReference type="InterPro" id="IPR001091">
    <property type="entry name" value="RM_Methyltransferase"/>
</dbReference>
<gene>
    <name evidence="11" type="ordered locus">Msip34_2869</name>
</gene>
<feature type="domain" description="DNA methylase N-4/N-6" evidence="9">
    <location>
        <begin position="137"/>
        <end position="394"/>
    </location>
</feature>
<keyword evidence="2 11" id="KW-0489">Methyltransferase</keyword>
<dbReference type="InterPro" id="IPR025745">
    <property type="entry name" value="Mrr-like_N_dom"/>
</dbReference>
<evidence type="ECO:0000256" key="5">
    <source>
        <dbReference type="ARBA" id="ARBA00022747"/>
    </source>
</evidence>
<evidence type="ECO:0000256" key="6">
    <source>
        <dbReference type="ARBA" id="ARBA00023125"/>
    </source>
</evidence>
<protein>
    <recommendedName>
        <fullName evidence="8">Methyltransferase</fullName>
        <ecNumber evidence="8">2.1.1.-</ecNumber>
    </recommendedName>
</protein>
<evidence type="ECO:0000256" key="8">
    <source>
        <dbReference type="RuleBase" id="RU362026"/>
    </source>
</evidence>